<organism evidence="2 3">
    <name type="scientific">Enterococcus diestrammenae</name>
    <dbReference type="NCBI Taxonomy" id="1155073"/>
    <lineage>
        <taxon>Bacteria</taxon>
        <taxon>Bacillati</taxon>
        <taxon>Bacillota</taxon>
        <taxon>Bacilli</taxon>
        <taxon>Lactobacillales</taxon>
        <taxon>Enterococcaceae</taxon>
        <taxon>Enterococcus</taxon>
    </lineage>
</organism>
<accession>A0ABV0EYY7</accession>
<evidence type="ECO:0000313" key="2">
    <source>
        <dbReference type="EMBL" id="MEO1781033.1"/>
    </source>
</evidence>
<dbReference type="Proteomes" id="UP001429357">
    <property type="component" value="Unassembled WGS sequence"/>
</dbReference>
<keyword evidence="1" id="KW-0812">Transmembrane</keyword>
<protein>
    <recommendedName>
        <fullName evidence="4">DUF624 domain-containing protein</fullName>
    </recommendedName>
</protein>
<proteinExistence type="predicted"/>
<dbReference type="RefSeq" id="WP_161870653.1">
    <property type="nucleotide sequence ID" value="NZ_JAQFAM010000028.1"/>
</dbReference>
<reference evidence="2 3" key="2">
    <citation type="submission" date="2024-02" db="EMBL/GenBank/DDBJ databases">
        <title>The Genome Sequence of Enterococcus diestrammenae JM9A.</title>
        <authorList>
            <person name="Earl A."/>
            <person name="Manson A."/>
            <person name="Gilmore M."/>
            <person name="Sanders J."/>
            <person name="Shea T."/>
            <person name="Howe W."/>
            <person name="Livny J."/>
            <person name="Cuomo C."/>
            <person name="Neafsey D."/>
            <person name="Birren B."/>
        </authorList>
    </citation>
    <scope>NUCLEOTIDE SEQUENCE [LARGE SCALE GENOMIC DNA]</scope>
    <source>
        <strain evidence="2 3">JM9A</strain>
    </source>
</reference>
<feature type="transmembrane region" description="Helical" evidence="1">
    <location>
        <begin position="81"/>
        <end position="103"/>
    </location>
</feature>
<name>A0ABV0EYY7_9ENTE</name>
<dbReference type="InterPro" id="IPR006938">
    <property type="entry name" value="DUF624"/>
</dbReference>
<sequence length="199" mass="22524">MTKLVDMHVGLGKIGWRLFLLNLYWLIHTLMGGIILGIAPSTRVLYQQLIQDEKSEEIENKGLWQAFHTAWKKQFITANKLILPLILLIGMIFLEIRLLSVMTFTQMDIFISVALQVLFLALITMLLNIFAFGGQQVTAKESYRQCLILVFGRPLFSLGSLVMVLLILSTYYVMPGLGVVFGISTIAFAQIKYLGKHID</sequence>
<evidence type="ECO:0008006" key="4">
    <source>
        <dbReference type="Google" id="ProtNLM"/>
    </source>
</evidence>
<evidence type="ECO:0000256" key="1">
    <source>
        <dbReference type="SAM" id="Phobius"/>
    </source>
</evidence>
<gene>
    <name evidence="2" type="ORF">BAU18_000612</name>
</gene>
<evidence type="ECO:0000313" key="3">
    <source>
        <dbReference type="Proteomes" id="UP001429357"/>
    </source>
</evidence>
<dbReference type="Pfam" id="PF04854">
    <property type="entry name" value="DUF624"/>
    <property type="match status" value="1"/>
</dbReference>
<feature type="transmembrane region" description="Helical" evidence="1">
    <location>
        <begin position="109"/>
        <end position="134"/>
    </location>
</feature>
<keyword evidence="3" id="KW-1185">Reference proteome</keyword>
<comment type="caution">
    <text evidence="2">The sequence shown here is derived from an EMBL/GenBank/DDBJ whole genome shotgun (WGS) entry which is preliminary data.</text>
</comment>
<dbReference type="EMBL" id="MAEI02000001">
    <property type="protein sequence ID" value="MEO1781033.1"/>
    <property type="molecule type" value="Genomic_DNA"/>
</dbReference>
<feature type="transmembrane region" description="Helical" evidence="1">
    <location>
        <begin position="174"/>
        <end position="194"/>
    </location>
</feature>
<feature type="transmembrane region" description="Helical" evidence="1">
    <location>
        <begin position="20"/>
        <end position="39"/>
    </location>
</feature>
<keyword evidence="1" id="KW-1133">Transmembrane helix</keyword>
<feature type="transmembrane region" description="Helical" evidence="1">
    <location>
        <begin position="146"/>
        <end position="168"/>
    </location>
</feature>
<reference evidence="3" key="1">
    <citation type="submission" date="2016-06" db="EMBL/GenBank/DDBJ databases">
        <title>Four novel species of enterococci isolated from chicken manure.</title>
        <authorList>
            <person name="Van Tyne D."/>
        </authorList>
    </citation>
    <scope>NUCLEOTIDE SEQUENCE [LARGE SCALE GENOMIC DNA]</scope>
    <source>
        <strain evidence="3">JM9A</strain>
    </source>
</reference>
<keyword evidence="1" id="KW-0472">Membrane</keyword>